<reference evidence="1" key="1">
    <citation type="journal article" date="2021" name="Proc. Natl. Acad. Sci. U.S.A.">
        <title>A Catalog of Tens of Thousands of Viruses from Human Metagenomes Reveals Hidden Associations with Chronic Diseases.</title>
        <authorList>
            <person name="Tisza M.J."/>
            <person name="Buck C.B."/>
        </authorList>
    </citation>
    <scope>NUCLEOTIDE SEQUENCE</scope>
    <source>
        <strain evidence="1">CtOba29</strain>
    </source>
</reference>
<sequence length="32" mass="3859">MLLLTCLVKLQQIQYICEVALSLIWNHHIEEY</sequence>
<evidence type="ECO:0000313" key="1">
    <source>
        <dbReference type="EMBL" id="DAD98940.1"/>
    </source>
</evidence>
<proteinExistence type="predicted"/>
<protein>
    <submittedName>
        <fullName evidence="1">Uncharacterized protein</fullName>
    </submittedName>
</protein>
<organism evidence="1">
    <name type="scientific">Siphoviridae sp. ctOba29</name>
    <dbReference type="NCBI Taxonomy" id="2825480"/>
    <lineage>
        <taxon>Viruses</taxon>
        <taxon>Duplodnaviria</taxon>
        <taxon>Heunggongvirae</taxon>
        <taxon>Uroviricota</taxon>
        <taxon>Caudoviricetes</taxon>
    </lineage>
</organism>
<dbReference type="EMBL" id="BK015271">
    <property type="protein sequence ID" value="DAD98940.1"/>
    <property type="molecule type" value="Genomic_DNA"/>
</dbReference>
<accession>A0A8S5NX41</accession>
<name>A0A8S5NX41_9CAUD</name>